<protein>
    <submittedName>
        <fullName evidence="1">Uncharacterized protein</fullName>
    </submittedName>
</protein>
<accession>A0A0M2P0H5</accession>
<proteinExistence type="predicted"/>
<dbReference type="Proteomes" id="UP000034455">
    <property type="component" value="Unassembled WGS sequence"/>
</dbReference>
<evidence type="ECO:0000313" key="2">
    <source>
        <dbReference type="Proteomes" id="UP000034455"/>
    </source>
</evidence>
<reference evidence="1 2" key="1">
    <citation type="submission" date="2015-03" db="EMBL/GenBank/DDBJ databases">
        <title>Genome Assembly of Staphylococcus cohnii subsp. cohnii strain G22B2.</title>
        <authorList>
            <person name="Nair G."/>
            <person name="Kaur G."/>
            <person name="Khatri I."/>
            <person name="Singh N.K."/>
            <person name="Sathyabama S."/>
            <person name="Maurya S.K."/>
            <person name="Subramanian S."/>
            <person name="Agrewala J.N."/>
            <person name="Mayilraj S."/>
        </authorList>
    </citation>
    <scope>NUCLEOTIDE SEQUENCE [LARGE SCALE GENOMIC DNA]</scope>
    <source>
        <strain evidence="1 2">G22B2</strain>
    </source>
</reference>
<dbReference type="AlphaFoldDB" id="A0A0M2P0H5"/>
<comment type="caution">
    <text evidence="1">The sequence shown here is derived from an EMBL/GenBank/DDBJ whole genome shotgun (WGS) entry which is preliminary data.</text>
</comment>
<organism evidence="1 2">
    <name type="scientific">Staphylococcus cohnii subsp. cohnii</name>
    <dbReference type="NCBI Taxonomy" id="74704"/>
    <lineage>
        <taxon>Bacteria</taxon>
        <taxon>Bacillati</taxon>
        <taxon>Bacillota</taxon>
        <taxon>Bacilli</taxon>
        <taxon>Bacillales</taxon>
        <taxon>Staphylococcaceae</taxon>
        <taxon>Staphylococcus</taxon>
        <taxon>Staphylococcus cohnii species complex</taxon>
    </lineage>
</organism>
<evidence type="ECO:0000313" key="1">
    <source>
        <dbReference type="EMBL" id="KKI63413.1"/>
    </source>
</evidence>
<dbReference type="PATRIC" id="fig|74704.6.peg.474"/>
<sequence>MTHALNMTFNDKVEVAYNGKIYALKMEKVHHILIQCSY</sequence>
<name>A0A0M2P0H5_STACC</name>
<dbReference type="EMBL" id="LAKJ01000013">
    <property type="protein sequence ID" value="KKI63413.1"/>
    <property type="molecule type" value="Genomic_DNA"/>
</dbReference>
<gene>
    <name evidence="1" type="ORF">UF66_0460</name>
</gene>